<dbReference type="CDD" id="cd03018">
    <property type="entry name" value="PRX_AhpE_like"/>
    <property type="match status" value="1"/>
</dbReference>
<gene>
    <name evidence="4" type="ORF">ACFL2Z_03140</name>
</gene>
<organism evidence="4 5">
    <name type="scientific">Eiseniibacteriota bacterium</name>
    <dbReference type="NCBI Taxonomy" id="2212470"/>
    <lineage>
        <taxon>Bacteria</taxon>
        <taxon>Candidatus Eiseniibacteriota</taxon>
    </lineage>
</organism>
<dbReference type="Proteomes" id="UP001594288">
    <property type="component" value="Unassembled WGS sequence"/>
</dbReference>
<dbReference type="InterPro" id="IPR024706">
    <property type="entry name" value="Peroxiredoxin_AhpC-typ"/>
</dbReference>
<dbReference type="Gene3D" id="3.40.30.10">
    <property type="entry name" value="Glutaredoxin"/>
    <property type="match status" value="1"/>
</dbReference>
<evidence type="ECO:0000259" key="3">
    <source>
        <dbReference type="PROSITE" id="PS51352"/>
    </source>
</evidence>
<dbReference type="PANTHER" id="PTHR43110">
    <property type="entry name" value="THIOL PEROXIDASE"/>
    <property type="match status" value="1"/>
</dbReference>
<sequence>MADAIKVGAKAPDFTLKDHNGNDVTLSQLKGKKVVLGFHPLAWTGVCAEQMKNLEKYYDRMAELNAVALGMSIDTSFSKHAWAKSLGIEKTPLLADFWPHGGVIQSYGVFNDEVGASKRTVFIVDEEGTVIWHKIYPVKEVPDMEEIIKALE</sequence>
<dbReference type="EMBL" id="JBHPEI010000040">
    <property type="protein sequence ID" value="MFC1799886.1"/>
    <property type="molecule type" value="Genomic_DNA"/>
</dbReference>
<protein>
    <submittedName>
        <fullName evidence="4">Peroxiredoxin</fullName>
    </submittedName>
</protein>
<keyword evidence="2" id="KW-0676">Redox-active center</keyword>
<feature type="domain" description="Thioredoxin" evidence="3">
    <location>
        <begin position="5"/>
        <end position="152"/>
    </location>
</feature>
<dbReference type="PROSITE" id="PS51352">
    <property type="entry name" value="THIOREDOXIN_2"/>
    <property type="match status" value="1"/>
</dbReference>
<accession>A0ABV6YP90</accession>
<proteinExistence type="predicted"/>
<name>A0ABV6YP90_UNCEI</name>
<evidence type="ECO:0000313" key="5">
    <source>
        <dbReference type="Proteomes" id="UP001594288"/>
    </source>
</evidence>
<dbReference type="SUPFAM" id="SSF52833">
    <property type="entry name" value="Thioredoxin-like"/>
    <property type="match status" value="1"/>
</dbReference>
<dbReference type="InterPro" id="IPR036249">
    <property type="entry name" value="Thioredoxin-like_sf"/>
</dbReference>
<comment type="caution">
    <text evidence="4">The sequence shown here is derived from an EMBL/GenBank/DDBJ whole genome shotgun (WGS) entry which is preliminary data.</text>
</comment>
<dbReference type="PANTHER" id="PTHR43110:SF1">
    <property type="entry name" value="THIOL PEROXIDASE"/>
    <property type="match status" value="1"/>
</dbReference>
<dbReference type="PIRSF" id="PIRSF000239">
    <property type="entry name" value="AHPC"/>
    <property type="match status" value="1"/>
</dbReference>
<evidence type="ECO:0000256" key="2">
    <source>
        <dbReference type="ARBA" id="ARBA00023284"/>
    </source>
</evidence>
<dbReference type="InterPro" id="IPR050455">
    <property type="entry name" value="Tpx_Peroxidase_subfamily"/>
</dbReference>
<dbReference type="Pfam" id="PF00578">
    <property type="entry name" value="AhpC-TSA"/>
    <property type="match status" value="1"/>
</dbReference>
<keyword evidence="5" id="KW-1185">Reference proteome</keyword>
<dbReference type="InterPro" id="IPR013766">
    <property type="entry name" value="Thioredoxin_domain"/>
</dbReference>
<evidence type="ECO:0000256" key="1">
    <source>
        <dbReference type="ARBA" id="ARBA00023002"/>
    </source>
</evidence>
<evidence type="ECO:0000313" key="4">
    <source>
        <dbReference type="EMBL" id="MFC1799886.1"/>
    </source>
</evidence>
<dbReference type="InterPro" id="IPR000866">
    <property type="entry name" value="AhpC/TSA"/>
</dbReference>
<keyword evidence="1" id="KW-0560">Oxidoreductase</keyword>
<reference evidence="4 5" key="1">
    <citation type="submission" date="2024-09" db="EMBL/GenBank/DDBJ databases">
        <authorList>
            <person name="D'Angelo T."/>
        </authorList>
    </citation>
    <scope>NUCLEOTIDE SEQUENCE [LARGE SCALE GENOMIC DNA]</scope>
    <source>
        <strain evidence="4">SAG AM-311-F02</strain>
    </source>
</reference>